<name>A0A1G4E690_PLAVI</name>
<accession>A0A1G4E690</accession>
<evidence type="ECO:0000313" key="1">
    <source>
        <dbReference type="EMBL" id="SCA59655.1"/>
    </source>
</evidence>
<dbReference type="VEuPathDB" id="PlasmoDB:PVW1_020005700"/>
<organism evidence="1 2">
    <name type="scientific">Plasmodium vivax</name>
    <name type="common">malaria parasite P. vivax</name>
    <dbReference type="NCBI Taxonomy" id="5855"/>
    <lineage>
        <taxon>Eukaryota</taxon>
        <taxon>Sar</taxon>
        <taxon>Alveolata</taxon>
        <taxon>Apicomplexa</taxon>
        <taxon>Aconoidasida</taxon>
        <taxon>Haemosporida</taxon>
        <taxon>Plasmodiidae</taxon>
        <taxon>Plasmodium</taxon>
        <taxon>Plasmodium (Plasmodium)</taxon>
    </lineage>
</organism>
<protein>
    <submittedName>
        <fullName evidence="1">Vir protein, putative</fullName>
    </submittedName>
</protein>
<proteinExistence type="predicted"/>
<evidence type="ECO:0000313" key="2">
    <source>
        <dbReference type="Proteomes" id="UP000196402"/>
    </source>
</evidence>
<dbReference type="Pfam" id="PF05795">
    <property type="entry name" value="Plasmodium_Vir"/>
    <property type="match status" value="1"/>
</dbReference>
<reference evidence="1 2" key="1">
    <citation type="submission" date="2016-07" db="EMBL/GenBank/DDBJ databases">
        <authorList>
            <consortium name="Pathogen Informatics"/>
        </authorList>
    </citation>
    <scope>NUCLEOTIDE SEQUENCE [LARGE SCALE GENOMIC DNA]</scope>
</reference>
<dbReference type="AlphaFoldDB" id="A0A1G4E690"/>
<dbReference type="InterPro" id="IPR008780">
    <property type="entry name" value="Plasmodium_Vir"/>
</dbReference>
<gene>
    <name evidence="1" type="ORF">PVT01_000030900</name>
</gene>
<dbReference type="Proteomes" id="UP000196402">
    <property type="component" value="Unassembled WGS sequence"/>
</dbReference>
<dbReference type="EMBL" id="FLYH01000052">
    <property type="protein sequence ID" value="SCA59655.1"/>
    <property type="molecule type" value="Genomic_DNA"/>
</dbReference>
<sequence>MTPICVKYLRFLDDSELWSDSSFEYDVSILLNYWLYDKIAAIYGITDIATISIDFSALQMVWDHFMESRKRKPYNEKFKPNTDIFYEEDWEKRRKLYEYYVNYDELFGIDMEGPLVTTGGPTAESNTQLESENFEIGKKVSHTVLGAAPVLLTATMLYRVPGFVDSVEAEQLV</sequence>